<dbReference type="Pfam" id="PF12705">
    <property type="entry name" value="PDDEXK_1"/>
    <property type="match status" value="1"/>
</dbReference>
<evidence type="ECO:0000313" key="2">
    <source>
        <dbReference type="EMBL" id="CAK8162718.1"/>
    </source>
</evidence>
<dbReference type="RefSeq" id="WP_338363777.1">
    <property type="nucleotide sequence ID" value="NZ_CAWVOK010000014.1"/>
</dbReference>
<protein>
    <recommendedName>
        <fullName evidence="1">PD-(D/E)XK endonuclease-like domain-containing protein</fullName>
    </recommendedName>
</protein>
<dbReference type="Proteomes" id="UP001314181">
    <property type="component" value="Unassembled WGS sequence"/>
</dbReference>
<evidence type="ECO:0000259" key="1">
    <source>
        <dbReference type="Pfam" id="PF12705"/>
    </source>
</evidence>
<reference evidence="2 3" key="1">
    <citation type="submission" date="2024-01" db="EMBL/GenBank/DDBJ databases">
        <authorList>
            <person name="Kunselman E."/>
        </authorList>
    </citation>
    <scope>NUCLEOTIDE SEQUENCE [LARGE SCALE GENOMIC DNA]</scope>
    <source>
        <strain evidence="2">2 abalone samples</strain>
    </source>
</reference>
<sequence>MMFKLSNDMVHLDGFASIVEAGLLFQQLEWVWNVVSRKYIDQKICIAVCDNSVARAAYEYFCTKTSMIAMAYNSCLSSPEMIFFSLILEFTEIGWSSTSLLSLLKSQYCSFGFASDIVYNCVLFLEDEILRSYAPAYSTKQLICWVEDYKGKVVKPKYFTNFFSKLVNTLKYIESWRVGDLSLDVLWLNHLKIVSVIAGSNSWYKLNSNFVDFVAEGCRSFTVNESISFTEYKSLISRSMHNFNPPIITDNDWLTVCGLRHAGSVYADIFFVLNLCDENLFTGSAWPAILDKRAIKNLGFTTLEDVINLEYLLSLIHSGKLYILCKSLSMVSVLQHSIVDIQVTKAFTNVERCSHYIAPSPSPPLHMRPVELSVSKLQSLLNNPYGFYVENILGLHRKLKIDLDVDNNVNIGTIAHKLIDMVVSKKVVLDADSVKRISREMIVDLLGTNLVLPKVDFSIIPLLQKIICDFIKMHQKRLQGNINVFGEVDGAISFFIKGKKVAIKVRCDRIEVDRDSGLVKIFDYKTGSIPAMKDCRAGMELQLSIAALAALDGGFSNIGEIAGIEELSYWDLRRNKLQPVKSIGCLDNMLDTIRNNIKCFLADYLNKDSGFYVKPRINRRYCITEHDNLSRIDEEGY</sequence>
<organism evidence="2 3">
    <name type="scientific">Candidatus Xenohaliotis californiensis</name>
    <dbReference type="NCBI Taxonomy" id="84677"/>
    <lineage>
        <taxon>Bacteria</taxon>
        <taxon>Pseudomonadati</taxon>
        <taxon>Pseudomonadota</taxon>
        <taxon>Alphaproteobacteria</taxon>
        <taxon>Rickettsiales</taxon>
        <taxon>Anaplasmataceae</taxon>
        <taxon>Candidatus Xenohaliotis</taxon>
    </lineage>
</organism>
<feature type="domain" description="PD-(D/E)XK endonuclease-like" evidence="1">
    <location>
        <begin position="371"/>
        <end position="604"/>
    </location>
</feature>
<comment type="caution">
    <text evidence="2">The sequence shown here is derived from an EMBL/GenBank/DDBJ whole genome shotgun (WGS) entry which is preliminary data.</text>
</comment>
<gene>
    <name evidence="2" type="ORF">CAXC1_220028</name>
</gene>
<evidence type="ECO:0000313" key="3">
    <source>
        <dbReference type="Proteomes" id="UP001314181"/>
    </source>
</evidence>
<accession>A0ABP0EVX5</accession>
<keyword evidence="3" id="KW-1185">Reference proteome</keyword>
<dbReference type="EMBL" id="CAWVOK010000014">
    <property type="protein sequence ID" value="CAK8162718.1"/>
    <property type="molecule type" value="Genomic_DNA"/>
</dbReference>
<dbReference type="InterPro" id="IPR038726">
    <property type="entry name" value="PDDEXK_AddAB-type"/>
</dbReference>
<name>A0ABP0EVX5_9RICK</name>
<proteinExistence type="predicted"/>